<reference evidence="23" key="2">
    <citation type="submission" date="2018-10" db="UniProtKB">
        <authorList>
            <consortium name="EnsemblPlants"/>
        </authorList>
    </citation>
    <scope>IDENTIFICATION</scope>
</reference>
<dbReference type="EC" id="2.7.11.1" evidence="2"/>
<dbReference type="InterPro" id="IPR008271">
    <property type="entry name" value="Ser/Thr_kinase_AS"/>
</dbReference>
<feature type="compositionally biased region" description="Basic and acidic residues" evidence="19">
    <location>
        <begin position="893"/>
        <end position="906"/>
    </location>
</feature>
<comment type="subcellular location">
    <subcellularLocation>
        <location evidence="1">Cell membrane</location>
        <topology evidence="1">Single-pass membrane protein</topology>
    </subcellularLocation>
</comment>
<dbReference type="Proteomes" id="UP000019116">
    <property type="component" value="Chromosome 1B"/>
</dbReference>
<feature type="binding site" evidence="18">
    <location>
        <position position="628"/>
    </location>
    <ligand>
        <name>ATP</name>
        <dbReference type="ChEBI" id="CHEBI:30616"/>
    </ligand>
</feature>
<keyword evidence="8 21" id="KW-0732">Signal</keyword>
<dbReference type="PROSITE" id="PS00108">
    <property type="entry name" value="PROTEIN_KINASE_ST"/>
    <property type="match status" value="1"/>
</dbReference>
<dbReference type="FunFam" id="3.80.10.10:FF:000129">
    <property type="entry name" value="Leucine-rich repeat receptor-like kinase"/>
    <property type="match status" value="1"/>
</dbReference>
<evidence type="ECO:0000256" key="4">
    <source>
        <dbReference type="ARBA" id="ARBA00022553"/>
    </source>
</evidence>
<name>A0A3B5Z206_WHEAT</name>
<evidence type="ECO:0000256" key="1">
    <source>
        <dbReference type="ARBA" id="ARBA00004162"/>
    </source>
</evidence>
<dbReference type="SMART" id="SM00220">
    <property type="entry name" value="S_TKc"/>
    <property type="match status" value="1"/>
</dbReference>
<proteinExistence type="predicted"/>
<dbReference type="PROSITE" id="PS50011">
    <property type="entry name" value="PROTEIN_KINASE_DOM"/>
    <property type="match status" value="1"/>
</dbReference>
<dbReference type="OMA" id="PTINRNQ"/>
<accession>A0A3B5Z206</accession>
<evidence type="ECO:0000256" key="2">
    <source>
        <dbReference type="ARBA" id="ARBA00012513"/>
    </source>
</evidence>
<dbReference type="PANTHER" id="PTHR45631">
    <property type="entry name" value="OS07G0107800 PROTEIN-RELATED"/>
    <property type="match status" value="1"/>
</dbReference>
<evidence type="ECO:0000256" key="13">
    <source>
        <dbReference type="ARBA" id="ARBA00022989"/>
    </source>
</evidence>
<keyword evidence="11" id="KW-0418">Kinase</keyword>
<evidence type="ECO:0000256" key="18">
    <source>
        <dbReference type="PROSITE-ProRule" id="PRU10141"/>
    </source>
</evidence>
<dbReference type="FunFam" id="3.30.200.20:FF:000178">
    <property type="entry name" value="serine/threonine-protein kinase PBS1-like"/>
    <property type="match status" value="1"/>
</dbReference>
<evidence type="ECO:0000256" key="3">
    <source>
        <dbReference type="ARBA" id="ARBA00022527"/>
    </source>
</evidence>
<dbReference type="InterPro" id="IPR000719">
    <property type="entry name" value="Prot_kinase_dom"/>
</dbReference>
<evidence type="ECO:0000256" key="16">
    <source>
        <dbReference type="ARBA" id="ARBA00047899"/>
    </source>
</evidence>
<evidence type="ECO:0000256" key="10">
    <source>
        <dbReference type="ARBA" id="ARBA00022741"/>
    </source>
</evidence>
<evidence type="ECO:0000256" key="7">
    <source>
        <dbReference type="ARBA" id="ARBA00022692"/>
    </source>
</evidence>
<evidence type="ECO:0000313" key="23">
    <source>
        <dbReference type="EnsemblPlants" id="TraesCS1B02G359300.2"/>
    </source>
</evidence>
<keyword evidence="10 18" id="KW-0547">Nucleotide-binding</keyword>
<dbReference type="SUPFAM" id="SSF56112">
    <property type="entry name" value="Protein kinase-like (PK-like)"/>
    <property type="match status" value="1"/>
</dbReference>
<evidence type="ECO:0000256" key="9">
    <source>
        <dbReference type="ARBA" id="ARBA00022737"/>
    </source>
</evidence>
<dbReference type="InterPro" id="IPR024788">
    <property type="entry name" value="Malectin-like_Carb-bd_dom"/>
</dbReference>
<dbReference type="Pfam" id="PF12819">
    <property type="entry name" value="Malectin_like"/>
    <property type="match status" value="1"/>
</dbReference>
<dbReference type="InterPro" id="IPR017441">
    <property type="entry name" value="Protein_kinase_ATP_BS"/>
</dbReference>
<dbReference type="Gene3D" id="3.30.200.20">
    <property type="entry name" value="Phosphorylase Kinase, domain 1"/>
    <property type="match status" value="1"/>
</dbReference>
<keyword evidence="15" id="KW-0675">Receptor</keyword>
<evidence type="ECO:0000256" key="11">
    <source>
        <dbReference type="ARBA" id="ARBA00022777"/>
    </source>
</evidence>
<evidence type="ECO:0000256" key="6">
    <source>
        <dbReference type="ARBA" id="ARBA00022679"/>
    </source>
</evidence>
<dbReference type="GeneID" id="123096599"/>
<dbReference type="InterPro" id="IPR032675">
    <property type="entry name" value="LRR_dom_sf"/>
</dbReference>
<evidence type="ECO:0000256" key="21">
    <source>
        <dbReference type="SAM" id="SignalP"/>
    </source>
</evidence>
<dbReference type="GO" id="GO:0004674">
    <property type="term" value="F:protein serine/threonine kinase activity"/>
    <property type="evidence" value="ECO:0007669"/>
    <property type="project" value="UniProtKB-KW"/>
</dbReference>
<dbReference type="Gene3D" id="1.10.510.10">
    <property type="entry name" value="Transferase(Phosphotransferase) domain 1"/>
    <property type="match status" value="1"/>
</dbReference>
<comment type="catalytic activity">
    <reaction evidence="17">
        <text>L-seryl-[protein] + ATP = O-phospho-L-seryl-[protein] + ADP + H(+)</text>
        <dbReference type="Rhea" id="RHEA:17989"/>
        <dbReference type="Rhea" id="RHEA-COMP:9863"/>
        <dbReference type="Rhea" id="RHEA-COMP:11604"/>
        <dbReference type="ChEBI" id="CHEBI:15378"/>
        <dbReference type="ChEBI" id="CHEBI:29999"/>
        <dbReference type="ChEBI" id="CHEBI:30616"/>
        <dbReference type="ChEBI" id="CHEBI:83421"/>
        <dbReference type="ChEBI" id="CHEBI:456216"/>
        <dbReference type="EC" id="2.7.11.1"/>
    </reaction>
</comment>
<feature type="region of interest" description="Disordered" evidence="19">
    <location>
        <begin position="885"/>
        <end position="906"/>
    </location>
</feature>
<dbReference type="InterPro" id="IPR011009">
    <property type="entry name" value="Kinase-like_dom_sf"/>
</dbReference>
<organism evidence="23">
    <name type="scientific">Triticum aestivum</name>
    <name type="common">Wheat</name>
    <dbReference type="NCBI Taxonomy" id="4565"/>
    <lineage>
        <taxon>Eukaryota</taxon>
        <taxon>Viridiplantae</taxon>
        <taxon>Streptophyta</taxon>
        <taxon>Embryophyta</taxon>
        <taxon>Tracheophyta</taxon>
        <taxon>Spermatophyta</taxon>
        <taxon>Magnoliopsida</taxon>
        <taxon>Liliopsida</taxon>
        <taxon>Poales</taxon>
        <taxon>Poaceae</taxon>
        <taxon>BOP clade</taxon>
        <taxon>Pooideae</taxon>
        <taxon>Triticodae</taxon>
        <taxon>Triticeae</taxon>
        <taxon>Triticinae</taxon>
        <taxon>Triticum</taxon>
    </lineage>
</organism>
<dbReference type="SUPFAM" id="SSF52058">
    <property type="entry name" value="L domain-like"/>
    <property type="match status" value="1"/>
</dbReference>
<keyword evidence="24" id="KW-1185">Reference proteome</keyword>
<dbReference type="Gene3D" id="3.80.10.10">
    <property type="entry name" value="Ribonuclease Inhibitor"/>
    <property type="match status" value="1"/>
</dbReference>
<keyword evidence="3" id="KW-0723">Serine/threonine-protein kinase</keyword>
<keyword evidence="13 20" id="KW-1133">Transmembrane helix</keyword>
<keyword evidence="12 18" id="KW-0067">ATP-binding</keyword>
<evidence type="ECO:0000256" key="19">
    <source>
        <dbReference type="SAM" id="MobiDB-lite"/>
    </source>
</evidence>
<dbReference type="OrthoDB" id="2017114at2759"/>
<keyword evidence="7 20" id="KW-0812">Transmembrane</keyword>
<evidence type="ECO:0000256" key="17">
    <source>
        <dbReference type="ARBA" id="ARBA00048679"/>
    </source>
</evidence>
<feature type="transmembrane region" description="Helical" evidence="20">
    <location>
        <begin position="542"/>
        <end position="567"/>
    </location>
</feature>
<dbReference type="Gramene" id="TraesCS1B02G359300.2">
    <property type="protein sequence ID" value="TraesCS1B02G359300.2"/>
    <property type="gene ID" value="TraesCS1B02G359300"/>
</dbReference>
<evidence type="ECO:0000256" key="14">
    <source>
        <dbReference type="ARBA" id="ARBA00023136"/>
    </source>
</evidence>
<evidence type="ECO:0000256" key="8">
    <source>
        <dbReference type="ARBA" id="ARBA00022729"/>
    </source>
</evidence>
<evidence type="ECO:0000256" key="5">
    <source>
        <dbReference type="ARBA" id="ARBA00022614"/>
    </source>
</evidence>
<dbReference type="CDD" id="cd14066">
    <property type="entry name" value="STKc_IRAK"/>
    <property type="match status" value="1"/>
</dbReference>
<dbReference type="Pfam" id="PF13855">
    <property type="entry name" value="LRR_8"/>
    <property type="match status" value="1"/>
</dbReference>
<dbReference type="Gramene" id="TraesCS1B03G0979900.1">
    <property type="protein sequence ID" value="TraesCS1B03G0979900.1.CDS"/>
    <property type="gene ID" value="TraesCS1B03G0979900"/>
</dbReference>
<dbReference type="InterPro" id="IPR001245">
    <property type="entry name" value="Ser-Thr/Tyr_kinase_cat_dom"/>
</dbReference>
<keyword evidence="6" id="KW-0808">Transferase</keyword>
<dbReference type="Pfam" id="PF07714">
    <property type="entry name" value="PK_Tyr_Ser-Thr"/>
    <property type="match status" value="1"/>
</dbReference>
<dbReference type="EnsemblPlants" id="TraesCS1B02G359300.2">
    <property type="protein sequence ID" value="TraesCS1B02G359300.2"/>
    <property type="gene ID" value="TraesCS1B02G359300"/>
</dbReference>
<dbReference type="RefSeq" id="XP_044374298.1">
    <property type="nucleotide sequence ID" value="XM_044518363.1"/>
</dbReference>
<reference evidence="23" key="1">
    <citation type="submission" date="2018-08" db="EMBL/GenBank/DDBJ databases">
        <authorList>
            <person name="Rossello M."/>
        </authorList>
    </citation>
    <scope>NUCLEOTIDE SEQUENCE [LARGE SCALE GENOMIC DNA]</scope>
    <source>
        <strain evidence="23">cv. Chinese Spring</strain>
    </source>
</reference>
<dbReference type="InterPro" id="IPR001611">
    <property type="entry name" value="Leu-rich_rpt"/>
</dbReference>
<dbReference type="SMR" id="A0A3B5Z206"/>
<feature type="chain" id="PRO_5043170206" description="non-specific serine/threonine protein kinase" evidence="21">
    <location>
        <begin position="37"/>
        <end position="906"/>
    </location>
</feature>
<dbReference type="FunFam" id="1.10.510.10:FF:000146">
    <property type="entry name" value="LRR receptor-like serine/threonine-protein kinase IOS1"/>
    <property type="match status" value="1"/>
</dbReference>
<feature type="signal peptide" evidence="21">
    <location>
        <begin position="1"/>
        <end position="36"/>
    </location>
</feature>
<keyword evidence="9" id="KW-0677">Repeat</keyword>
<dbReference type="GO" id="GO:0005886">
    <property type="term" value="C:plasma membrane"/>
    <property type="evidence" value="ECO:0007669"/>
    <property type="project" value="UniProtKB-SubCell"/>
</dbReference>
<gene>
    <name evidence="23" type="primary">LOC123096599</name>
</gene>
<comment type="catalytic activity">
    <reaction evidence="16">
        <text>L-threonyl-[protein] + ATP = O-phospho-L-threonyl-[protein] + ADP + H(+)</text>
        <dbReference type="Rhea" id="RHEA:46608"/>
        <dbReference type="Rhea" id="RHEA-COMP:11060"/>
        <dbReference type="Rhea" id="RHEA-COMP:11605"/>
        <dbReference type="ChEBI" id="CHEBI:15378"/>
        <dbReference type="ChEBI" id="CHEBI:30013"/>
        <dbReference type="ChEBI" id="CHEBI:30616"/>
        <dbReference type="ChEBI" id="CHEBI:61977"/>
        <dbReference type="ChEBI" id="CHEBI:456216"/>
        <dbReference type="EC" id="2.7.11.1"/>
    </reaction>
</comment>
<dbReference type="Gramene" id="TraesARI1B03G00362050.1">
    <property type="protein sequence ID" value="TraesARI1B03G00362050.1"/>
    <property type="gene ID" value="TraesARI1B03G00362050"/>
</dbReference>
<evidence type="ECO:0000256" key="20">
    <source>
        <dbReference type="SAM" id="Phobius"/>
    </source>
</evidence>
<dbReference type="PROSITE" id="PS00107">
    <property type="entry name" value="PROTEIN_KINASE_ATP"/>
    <property type="match status" value="1"/>
</dbReference>
<keyword evidence="4" id="KW-0597">Phosphoprotein</keyword>
<keyword evidence="14 20" id="KW-0472">Membrane</keyword>
<feature type="domain" description="Protein kinase" evidence="22">
    <location>
        <begin position="600"/>
        <end position="875"/>
    </location>
</feature>
<evidence type="ECO:0000256" key="15">
    <source>
        <dbReference type="ARBA" id="ARBA00023170"/>
    </source>
</evidence>
<dbReference type="STRING" id="4565.A0A3B5Z206"/>
<dbReference type="Gramene" id="TraesLAC1B03G00361160.1">
    <property type="protein sequence ID" value="TraesLAC1B03G00361160.1"/>
    <property type="gene ID" value="TraesLAC1B03G00361160"/>
</dbReference>
<sequence length="906" mass="100866">MCARSRMDRRSMAARSPLTLLLSLAVAAAGVLQVRGQRAPSIEGFITIDCGLPEHSSYVNNRTKIPITSDAGFTDAGYNRNISAEYVRPQPQLSKNYLNVRSFPDSVRSCYTLPSLVPGSKYLLRALFMYGNYDGLDKLPVFDLYLGVNFWWRVNISRAEGSILAEVIAVIPDDSVQVCLVNIGLGTPFISELDLRPLENTLYRQANATQGLVLIDRRNMGDTGNYPIRYPEDPYDRAWLPWSNPKFWLDISTKEKVQENIGSLRLHAPSAVLQTAVTALNDSESKTVKLSWKTELDHVDRMLGCVAILYFAELQILAGNAVREFNTIVDGGPNHPYRPEYLVGDALYNGNPHECLSRYNITMVATANSTLPPTINAFEYFSVISTANVGTDLRDVSAINAIKVKYQMKRNWMGDPCAPKSFVWDGLTCSYVLSGRPRITSINMSSGGLKGDISSYFGDLKGIQSLDLSYNKLTGSIPNVLAQLPSLVLLDLTGNQLNGSIPSGLLKKSQDGTLTLRYNKNPNLCINKNSCQPTKRENNSKIVVYIIVSIVVVAVIGALVVLLILIVRKKKGSTKSSKRQDCQHLDNHRFTYNELETITDNFKIVLGQGGFGTVYDGFLQDGTQVAVKLRSQSSSQDVREFLTEAQTITQIHHKNLVSLVGYCKDGIYLALVYEHMSEGNLEDKLRGRNHSDVSLTWRQRLCIAQQSAQGLEYLHKSCSPPFVHRDVKTSNILLNKNLEAKVADFGLMKAFNNDDDTHISTARVIGTRGYLAPEYALALQLNEKSDVYSFGVVLLEVITGQPTILESTEVIHIVQWARLHLSGGNIEEVVDARMQGDFNVNGMWKAMDLALKCTEHDPAQRPTMTDVAVQLQYCLELESKDQTRGNANNNFHMMEDSSRDRDLPMM</sequence>
<evidence type="ECO:0000256" key="12">
    <source>
        <dbReference type="ARBA" id="ARBA00022840"/>
    </source>
</evidence>
<protein>
    <recommendedName>
        <fullName evidence="2">non-specific serine/threonine protein kinase</fullName>
        <ecNumber evidence="2">2.7.11.1</ecNumber>
    </recommendedName>
</protein>
<keyword evidence="5" id="KW-0433">Leucine-rich repeat</keyword>
<dbReference type="PANTHER" id="PTHR45631:SF217">
    <property type="entry name" value="PROTEIN KINASE DOMAIN-CONTAINING PROTEIN"/>
    <property type="match status" value="1"/>
</dbReference>
<dbReference type="GO" id="GO:0005524">
    <property type="term" value="F:ATP binding"/>
    <property type="evidence" value="ECO:0007669"/>
    <property type="project" value="UniProtKB-UniRule"/>
</dbReference>
<evidence type="ECO:0000313" key="24">
    <source>
        <dbReference type="Proteomes" id="UP000019116"/>
    </source>
</evidence>
<dbReference type="AlphaFoldDB" id="A0A3B5Z206"/>
<evidence type="ECO:0000259" key="22">
    <source>
        <dbReference type="PROSITE" id="PS50011"/>
    </source>
</evidence>